<dbReference type="Proteomes" id="UP001338125">
    <property type="component" value="Unassembled WGS sequence"/>
</dbReference>
<accession>A0ABR0SPV3</accession>
<keyword evidence="1" id="KW-1133">Transmembrane helix</keyword>
<dbReference type="EMBL" id="JAVFKD010000012">
    <property type="protein sequence ID" value="KAK5994084.1"/>
    <property type="molecule type" value="Genomic_DNA"/>
</dbReference>
<reference evidence="2 3" key="1">
    <citation type="submission" date="2024-01" db="EMBL/GenBank/DDBJ databases">
        <title>Complete genome of Cladobotryum mycophilum ATHUM6906.</title>
        <authorList>
            <person name="Christinaki A.C."/>
            <person name="Myridakis A.I."/>
            <person name="Kouvelis V.N."/>
        </authorList>
    </citation>
    <scope>NUCLEOTIDE SEQUENCE [LARGE SCALE GENOMIC DNA]</scope>
    <source>
        <strain evidence="2 3">ATHUM6906</strain>
    </source>
</reference>
<dbReference type="Gene3D" id="3.40.50.300">
    <property type="entry name" value="P-loop containing nucleotide triphosphate hydrolases"/>
    <property type="match status" value="1"/>
</dbReference>
<dbReference type="SUPFAM" id="SSF52540">
    <property type="entry name" value="P-loop containing nucleoside triphosphate hydrolases"/>
    <property type="match status" value="1"/>
</dbReference>
<evidence type="ECO:0000256" key="1">
    <source>
        <dbReference type="SAM" id="Phobius"/>
    </source>
</evidence>
<gene>
    <name evidence="2" type="ORF">PT974_07524</name>
</gene>
<dbReference type="Pfam" id="PF17784">
    <property type="entry name" value="Sulfotransfer_4"/>
    <property type="match status" value="1"/>
</dbReference>
<dbReference type="InterPro" id="IPR027417">
    <property type="entry name" value="P-loop_NTPase"/>
</dbReference>
<keyword evidence="3" id="KW-1185">Reference proteome</keyword>
<evidence type="ECO:0000313" key="2">
    <source>
        <dbReference type="EMBL" id="KAK5994084.1"/>
    </source>
</evidence>
<sequence>MGGVPSIPTDRSRTLQVIGAGYSRTGTVSMSLALEKLLDGPAMHGGTQLLGREDAYAKLWVDIFKNRTNKPVLLKLLREATAGFVAITDAPALQFIPELLEIYPDAKVVLVTRDPERWLKSIEAIQGSIGNWSVLDVVFWPCPTWRWFPTWIRAYADWDARRFGDKLCKERLGWYNDWVKSLVPEDRLLTMELTQGWEPLAKFLDKPVPEEPFPRANESESMKSTARSIFQTALLTWAGIIATSGVVGWVSLRVVKNIA</sequence>
<evidence type="ECO:0008006" key="4">
    <source>
        <dbReference type="Google" id="ProtNLM"/>
    </source>
</evidence>
<organism evidence="2 3">
    <name type="scientific">Cladobotryum mycophilum</name>
    <dbReference type="NCBI Taxonomy" id="491253"/>
    <lineage>
        <taxon>Eukaryota</taxon>
        <taxon>Fungi</taxon>
        <taxon>Dikarya</taxon>
        <taxon>Ascomycota</taxon>
        <taxon>Pezizomycotina</taxon>
        <taxon>Sordariomycetes</taxon>
        <taxon>Hypocreomycetidae</taxon>
        <taxon>Hypocreales</taxon>
        <taxon>Hypocreaceae</taxon>
        <taxon>Cladobotryum</taxon>
    </lineage>
</organism>
<dbReference type="PANTHER" id="PTHR36978:SF3">
    <property type="entry name" value="P-LOOP CONTAINING NUCLEOSIDE TRIPHOSPHATE HYDROLASE PROTEIN"/>
    <property type="match status" value="1"/>
</dbReference>
<proteinExistence type="predicted"/>
<keyword evidence="1" id="KW-0472">Membrane</keyword>
<feature type="transmembrane region" description="Helical" evidence="1">
    <location>
        <begin position="234"/>
        <end position="255"/>
    </location>
</feature>
<evidence type="ECO:0000313" key="3">
    <source>
        <dbReference type="Proteomes" id="UP001338125"/>
    </source>
</evidence>
<name>A0ABR0SPV3_9HYPO</name>
<keyword evidence="1" id="KW-0812">Transmembrane</keyword>
<comment type="caution">
    <text evidence="2">The sequence shown here is derived from an EMBL/GenBank/DDBJ whole genome shotgun (WGS) entry which is preliminary data.</text>
</comment>
<dbReference type="PANTHER" id="PTHR36978">
    <property type="entry name" value="P-LOOP CONTAINING NUCLEOTIDE TRIPHOSPHATE HYDROLASE"/>
    <property type="match status" value="1"/>
</dbReference>
<protein>
    <recommendedName>
        <fullName evidence="4">P-loop containing nucleoside triphosphate hydrolase protein</fullName>
    </recommendedName>
</protein>
<dbReference type="InterPro" id="IPR040632">
    <property type="entry name" value="Sulfotransfer_4"/>
</dbReference>